<feature type="domain" description="Nudix hydrolase" evidence="4">
    <location>
        <begin position="18"/>
        <end position="146"/>
    </location>
</feature>
<proteinExistence type="predicted"/>
<dbReference type="SUPFAM" id="SSF55811">
    <property type="entry name" value="Nudix"/>
    <property type="match status" value="1"/>
</dbReference>
<dbReference type="Proteomes" id="UP001501822">
    <property type="component" value="Unassembled WGS sequence"/>
</dbReference>
<evidence type="ECO:0000256" key="2">
    <source>
        <dbReference type="ARBA" id="ARBA00022801"/>
    </source>
</evidence>
<comment type="caution">
    <text evidence="5">The sequence shown here is derived from an EMBL/GenBank/DDBJ whole genome shotgun (WGS) entry which is preliminary data.</text>
</comment>
<evidence type="ECO:0000313" key="6">
    <source>
        <dbReference type="Proteomes" id="UP001501822"/>
    </source>
</evidence>
<dbReference type="PANTHER" id="PTHR43046:SF12">
    <property type="entry name" value="GDP-MANNOSE MANNOSYL HYDROLASE"/>
    <property type="match status" value="1"/>
</dbReference>
<dbReference type="CDD" id="cd18876">
    <property type="entry name" value="NUDIX_Hydrolase"/>
    <property type="match status" value="1"/>
</dbReference>
<dbReference type="RefSeq" id="WP_252806333.1">
    <property type="nucleotide sequence ID" value="NZ_BAAABM010000056.1"/>
</dbReference>
<evidence type="ECO:0000313" key="5">
    <source>
        <dbReference type="EMBL" id="GAA0363264.1"/>
    </source>
</evidence>
<dbReference type="EMBL" id="BAAABM010000056">
    <property type="protein sequence ID" value="GAA0363264.1"/>
    <property type="molecule type" value="Genomic_DNA"/>
</dbReference>
<keyword evidence="3" id="KW-0460">Magnesium</keyword>
<dbReference type="InterPro" id="IPR015797">
    <property type="entry name" value="NUDIX_hydrolase-like_dom_sf"/>
</dbReference>
<dbReference type="InterPro" id="IPR020084">
    <property type="entry name" value="NUDIX_hydrolase_CS"/>
</dbReference>
<evidence type="ECO:0000256" key="3">
    <source>
        <dbReference type="ARBA" id="ARBA00022842"/>
    </source>
</evidence>
<gene>
    <name evidence="5" type="ORF">GCM10010151_61690</name>
</gene>
<comment type="cofactor">
    <cofactor evidence="1">
        <name>Mg(2+)</name>
        <dbReference type="ChEBI" id="CHEBI:18420"/>
    </cofactor>
</comment>
<sequence length="168" mass="18386">MTEREWLSTEDWYASLPSVYLAAGGLITDSSGRVLLVKPSYRPYWLFPGGVVETNEAPHLGCEREVSEEVGLRVSAGRLLVSDWVPADDERPRANVYFLFDCGTYDADVPIRLQEEELVDYAFVTPDEGVGMLSSASAARLPAALQARAAGTTRYLAGSRPLDADVAR</sequence>
<evidence type="ECO:0000259" key="4">
    <source>
        <dbReference type="PROSITE" id="PS51462"/>
    </source>
</evidence>
<name>A0ABN0XG36_9ACTN</name>
<protein>
    <submittedName>
        <fullName evidence="5">NUDIX hydrolase</fullName>
    </submittedName>
</protein>
<evidence type="ECO:0000256" key="1">
    <source>
        <dbReference type="ARBA" id="ARBA00001946"/>
    </source>
</evidence>
<dbReference type="Gene3D" id="3.90.79.10">
    <property type="entry name" value="Nucleoside Triphosphate Pyrophosphohydrolase"/>
    <property type="match status" value="1"/>
</dbReference>
<dbReference type="PROSITE" id="PS00893">
    <property type="entry name" value="NUDIX_BOX"/>
    <property type="match status" value="1"/>
</dbReference>
<dbReference type="GO" id="GO:0016787">
    <property type="term" value="F:hydrolase activity"/>
    <property type="evidence" value="ECO:0007669"/>
    <property type="project" value="UniProtKB-KW"/>
</dbReference>
<dbReference type="InterPro" id="IPR000086">
    <property type="entry name" value="NUDIX_hydrolase_dom"/>
</dbReference>
<reference evidence="5 6" key="1">
    <citation type="journal article" date="2019" name="Int. J. Syst. Evol. Microbiol.">
        <title>The Global Catalogue of Microorganisms (GCM) 10K type strain sequencing project: providing services to taxonomists for standard genome sequencing and annotation.</title>
        <authorList>
            <consortium name="The Broad Institute Genomics Platform"/>
            <consortium name="The Broad Institute Genome Sequencing Center for Infectious Disease"/>
            <person name="Wu L."/>
            <person name="Ma J."/>
        </authorList>
    </citation>
    <scope>NUCLEOTIDE SEQUENCE [LARGE SCALE GENOMIC DNA]</scope>
    <source>
        <strain evidence="5 6">JCM 3146</strain>
    </source>
</reference>
<organism evidence="5 6">
    <name type="scientific">Actinoallomurus spadix</name>
    <dbReference type="NCBI Taxonomy" id="79912"/>
    <lineage>
        <taxon>Bacteria</taxon>
        <taxon>Bacillati</taxon>
        <taxon>Actinomycetota</taxon>
        <taxon>Actinomycetes</taxon>
        <taxon>Streptosporangiales</taxon>
        <taxon>Thermomonosporaceae</taxon>
        <taxon>Actinoallomurus</taxon>
    </lineage>
</organism>
<dbReference type="PANTHER" id="PTHR43046">
    <property type="entry name" value="GDP-MANNOSE MANNOSYL HYDROLASE"/>
    <property type="match status" value="1"/>
</dbReference>
<keyword evidence="2 5" id="KW-0378">Hydrolase</keyword>
<dbReference type="PROSITE" id="PS51462">
    <property type="entry name" value="NUDIX"/>
    <property type="match status" value="1"/>
</dbReference>
<accession>A0ABN0XG36</accession>
<dbReference type="Pfam" id="PF00293">
    <property type="entry name" value="NUDIX"/>
    <property type="match status" value="1"/>
</dbReference>
<keyword evidence="6" id="KW-1185">Reference proteome</keyword>